<accession>A0ABD0UDH6</accession>
<keyword evidence="3" id="KW-1185">Reference proteome</keyword>
<feature type="signal peptide" evidence="1">
    <location>
        <begin position="1"/>
        <end position="17"/>
    </location>
</feature>
<evidence type="ECO:0000313" key="3">
    <source>
        <dbReference type="Proteomes" id="UP001552299"/>
    </source>
</evidence>
<comment type="caution">
    <text evidence="2">The sequence shown here is derived from an EMBL/GenBank/DDBJ whole genome shotgun (WGS) entry which is preliminary data.</text>
</comment>
<protein>
    <submittedName>
        <fullName evidence="2">Uncharacterized protein</fullName>
    </submittedName>
</protein>
<proteinExistence type="predicted"/>
<dbReference type="AlphaFoldDB" id="A0ABD0UDH6"/>
<evidence type="ECO:0000313" key="2">
    <source>
        <dbReference type="EMBL" id="KAL0910855.1"/>
    </source>
</evidence>
<sequence>MAAAFLLLPFYLNSYMTDVILPLDISNNTIQQILSVSLWCYRHMASKQNLPHCYSPYMKLMDGNNTIKITKSSLKSRRIDLSRSTLH</sequence>
<name>A0ABD0UDH6_DENTH</name>
<dbReference type="EMBL" id="JANQDX010000015">
    <property type="protein sequence ID" value="KAL0910855.1"/>
    <property type="molecule type" value="Genomic_DNA"/>
</dbReference>
<dbReference type="Proteomes" id="UP001552299">
    <property type="component" value="Unassembled WGS sequence"/>
</dbReference>
<reference evidence="2 3" key="1">
    <citation type="journal article" date="2024" name="Plant Biotechnol. J.">
        <title>Dendrobium thyrsiflorum genome and its molecular insights into genes involved in important horticultural traits.</title>
        <authorList>
            <person name="Chen B."/>
            <person name="Wang J.Y."/>
            <person name="Zheng P.J."/>
            <person name="Li K.L."/>
            <person name="Liang Y.M."/>
            <person name="Chen X.F."/>
            <person name="Zhang C."/>
            <person name="Zhao X."/>
            <person name="He X."/>
            <person name="Zhang G.Q."/>
            <person name="Liu Z.J."/>
            <person name="Xu Q."/>
        </authorList>
    </citation>
    <scope>NUCLEOTIDE SEQUENCE [LARGE SCALE GENOMIC DNA]</scope>
    <source>
        <strain evidence="2">GZMU011</strain>
    </source>
</reference>
<evidence type="ECO:0000256" key="1">
    <source>
        <dbReference type="SAM" id="SignalP"/>
    </source>
</evidence>
<feature type="chain" id="PRO_5044869680" evidence="1">
    <location>
        <begin position="18"/>
        <end position="87"/>
    </location>
</feature>
<gene>
    <name evidence="2" type="ORF">M5K25_018951</name>
</gene>
<organism evidence="2 3">
    <name type="scientific">Dendrobium thyrsiflorum</name>
    <name type="common">Pinecone-like raceme dendrobium</name>
    <name type="synonym">Orchid</name>
    <dbReference type="NCBI Taxonomy" id="117978"/>
    <lineage>
        <taxon>Eukaryota</taxon>
        <taxon>Viridiplantae</taxon>
        <taxon>Streptophyta</taxon>
        <taxon>Embryophyta</taxon>
        <taxon>Tracheophyta</taxon>
        <taxon>Spermatophyta</taxon>
        <taxon>Magnoliopsida</taxon>
        <taxon>Liliopsida</taxon>
        <taxon>Asparagales</taxon>
        <taxon>Orchidaceae</taxon>
        <taxon>Epidendroideae</taxon>
        <taxon>Malaxideae</taxon>
        <taxon>Dendrobiinae</taxon>
        <taxon>Dendrobium</taxon>
    </lineage>
</organism>
<keyword evidence="1" id="KW-0732">Signal</keyword>